<dbReference type="EMBL" id="NBNE01001285">
    <property type="protein sequence ID" value="OWZ14670.1"/>
    <property type="molecule type" value="Genomic_DNA"/>
</dbReference>
<comment type="caution">
    <text evidence="1">The sequence shown here is derived from an EMBL/GenBank/DDBJ whole genome shotgun (WGS) entry which is preliminary data.</text>
</comment>
<dbReference type="AlphaFoldDB" id="A0A225WCW8"/>
<protein>
    <submittedName>
        <fullName evidence="1">Uncharacterized protein</fullName>
    </submittedName>
</protein>
<dbReference type="Proteomes" id="UP000198211">
    <property type="component" value="Unassembled WGS sequence"/>
</dbReference>
<organism evidence="1 2">
    <name type="scientific">Phytophthora megakarya</name>
    <dbReference type="NCBI Taxonomy" id="4795"/>
    <lineage>
        <taxon>Eukaryota</taxon>
        <taxon>Sar</taxon>
        <taxon>Stramenopiles</taxon>
        <taxon>Oomycota</taxon>
        <taxon>Peronosporomycetes</taxon>
        <taxon>Peronosporales</taxon>
        <taxon>Peronosporaceae</taxon>
        <taxon>Phytophthora</taxon>
    </lineage>
</organism>
<dbReference type="OrthoDB" id="125053at2759"/>
<dbReference type="PANTHER" id="PTHR40866:SF1">
    <property type="entry name" value="BED-TYPE DOMAIN-CONTAINING PROTEIN"/>
    <property type="match status" value="1"/>
</dbReference>
<name>A0A225WCW8_9STRA</name>
<keyword evidence="2" id="KW-1185">Reference proteome</keyword>
<evidence type="ECO:0000313" key="2">
    <source>
        <dbReference type="Proteomes" id="UP000198211"/>
    </source>
</evidence>
<proteinExistence type="predicted"/>
<accession>A0A225WCW8</accession>
<dbReference type="PANTHER" id="PTHR40866">
    <property type="entry name" value="BED-TYPE DOMAIN-CONTAINING PROTEIN"/>
    <property type="match status" value="1"/>
</dbReference>
<sequence>MREADNGRGTLNTWVRQRARDVNGWMDWILTAENINDTFHISELLRAQRDFVYYLASVKTPQLGAPLLMFYDTFLMLCYSYATLAVEEKIKAEMPDQFGAIIDGWSHASEHFLAVFACYEVDGTTRSPS</sequence>
<gene>
    <name evidence="1" type="ORF">PHMEG_00011814</name>
</gene>
<evidence type="ECO:0000313" key="1">
    <source>
        <dbReference type="EMBL" id="OWZ14670.1"/>
    </source>
</evidence>
<reference evidence="2" key="1">
    <citation type="submission" date="2017-03" db="EMBL/GenBank/DDBJ databases">
        <title>Phytopthora megakarya and P. palmivora, two closely related causual agents of cacao black pod achieved similar genome size and gene model numbers by different mechanisms.</title>
        <authorList>
            <person name="Ali S."/>
            <person name="Shao J."/>
            <person name="Larry D.J."/>
            <person name="Kronmiller B."/>
            <person name="Shen D."/>
            <person name="Strem M.D."/>
            <person name="Melnick R.L."/>
            <person name="Guiltinan M.J."/>
            <person name="Tyler B.M."/>
            <person name="Meinhardt L.W."/>
            <person name="Bailey B.A."/>
        </authorList>
    </citation>
    <scope>NUCLEOTIDE SEQUENCE [LARGE SCALE GENOMIC DNA]</scope>
    <source>
        <strain evidence="2">zdho120</strain>
    </source>
</reference>